<dbReference type="OrthoDB" id="10304780at2759"/>
<protein>
    <submittedName>
        <fullName evidence="2">Uncharacterized protein</fullName>
    </submittedName>
</protein>
<dbReference type="EMBL" id="CACSHJ010000087">
    <property type="protein sequence ID" value="CAA0273396.1"/>
    <property type="molecule type" value="Genomic_DNA"/>
</dbReference>
<evidence type="ECO:0000313" key="3">
    <source>
        <dbReference type="Proteomes" id="UP000434276"/>
    </source>
</evidence>
<organism evidence="2 3">
    <name type="scientific">Arabidopsis thaliana</name>
    <name type="common">Mouse-ear cress</name>
    <dbReference type="NCBI Taxonomy" id="3702"/>
    <lineage>
        <taxon>Eukaryota</taxon>
        <taxon>Viridiplantae</taxon>
        <taxon>Streptophyta</taxon>
        <taxon>Embryophyta</taxon>
        <taxon>Tracheophyta</taxon>
        <taxon>Spermatophyta</taxon>
        <taxon>Magnoliopsida</taxon>
        <taxon>eudicotyledons</taxon>
        <taxon>Gunneridae</taxon>
        <taxon>Pentapetalae</taxon>
        <taxon>rosids</taxon>
        <taxon>malvids</taxon>
        <taxon>Brassicales</taxon>
        <taxon>Brassicaceae</taxon>
        <taxon>Camelineae</taxon>
        <taxon>Arabidopsis</taxon>
    </lineage>
</organism>
<name>A0A5S9WJE3_ARATH</name>
<dbReference type="Proteomes" id="UP000434276">
    <property type="component" value="Unassembled WGS sequence"/>
</dbReference>
<gene>
    <name evidence="2" type="ORF">C24_LOCUS3637</name>
</gene>
<dbReference type="AlphaFoldDB" id="A0A5S9WJE3"/>
<feature type="region of interest" description="Disordered" evidence="1">
    <location>
        <begin position="1"/>
        <end position="62"/>
    </location>
</feature>
<sequence>METSVAIKESCQSVGYQGNPADSGGIGNVNSGGYQVNQNSYENSGGYYQGNQATNGNSGGYSPYQGTQGLGVGGGGQRYSEILSNNDFVL</sequence>
<evidence type="ECO:0000256" key="1">
    <source>
        <dbReference type="SAM" id="MobiDB-lite"/>
    </source>
</evidence>
<proteinExistence type="predicted"/>
<reference evidence="2 3" key="1">
    <citation type="submission" date="2019-12" db="EMBL/GenBank/DDBJ databases">
        <authorList>
            <person name="Jiao W.-B."/>
            <person name="Schneeberger K."/>
        </authorList>
    </citation>
    <scope>NUCLEOTIDE SEQUENCE [LARGE SCALE GENOMIC DNA]</scope>
    <source>
        <strain evidence="3">cv. C24</strain>
    </source>
</reference>
<feature type="compositionally biased region" description="Polar residues" evidence="1">
    <location>
        <begin position="28"/>
        <end position="43"/>
    </location>
</feature>
<accession>A0A5S9WJE3</accession>
<evidence type="ECO:0000313" key="2">
    <source>
        <dbReference type="EMBL" id="CAA0273396.1"/>
    </source>
</evidence>
<dbReference type="ExpressionAtlas" id="A0A5S9WJE3">
    <property type="expression patterns" value="differential"/>
</dbReference>